<evidence type="ECO:0000256" key="1">
    <source>
        <dbReference type="ARBA" id="ARBA00022801"/>
    </source>
</evidence>
<organism evidence="3 4">
    <name type="scientific">Candidatus Shapirobacteria bacterium RBG_13_44_7</name>
    <dbReference type="NCBI Taxonomy" id="1802149"/>
    <lineage>
        <taxon>Bacteria</taxon>
        <taxon>Candidatus Shapironibacteriota</taxon>
    </lineage>
</organism>
<proteinExistence type="predicted"/>
<dbReference type="Proteomes" id="UP000185874">
    <property type="component" value="Unassembled WGS sequence"/>
</dbReference>
<dbReference type="SUPFAM" id="SSF53474">
    <property type="entry name" value="alpha/beta-Hydrolases"/>
    <property type="match status" value="1"/>
</dbReference>
<accession>A0A1F7SM22</accession>
<dbReference type="GO" id="GO:0006508">
    <property type="term" value="P:proteolysis"/>
    <property type="evidence" value="ECO:0007669"/>
    <property type="project" value="InterPro"/>
</dbReference>
<dbReference type="PANTHER" id="PTHR22946">
    <property type="entry name" value="DIENELACTONE HYDROLASE DOMAIN-CONTAINING PROTEIN-RELATED"/>
    <property type="match status" value="1"/>
</dbReference>
<dbReference type="Gene3D" id="3.40.50.1820">
    <property type="entry name" value="alpha/beta hydrolase"/>
    <property type="match status" value="1"/>
</dbReference>
<name>A0A1F7SM22_9BACT</name>
<dbReference type="Pfam" id="PF00326">
    <property type="entry name" value="Peptidase_S9"/>
    <property type="match status" value="1"/>
</dbReference>
<gene>
    <name evidence="3" type="ORF">A3K55_02450</name>
</gene>
<dbReference type="InterPro" id="IPR001375">
    <property type="entry name" value="Peptidase_S9_cat"/>
</dbReference>
<evidence type="ECO:0000313" key="3">
    <source>
        <dbReference type="EMBL" id="OGL54278.1"/>
    </source>
</evidence>
<protein>
    <recommendedName>
        <fullName evidence="2">Peptidase S9 prolyl oligopeptidase catalytic domain-containing protein</fullName>
    </recommendedName>
</protein>
<dbReference type="InterPro" id="IPR029058">
    <property type="entry name" value="AB_hydrolase_fold"/>
</dbReference>
<keyword evidence="1" id="KW-0378">Hydrolase</keyword>
<dbReference type="EMBL" id="MGDJ01000004">
    <property type="protein sequence ID" value="OGL54278.1"/>
    <property type="molecule type" value="Genomic_DNA"/>
</dbReference>
<dbReference type="InterPro" id="IPR050261">
    <property type="entry name" value="FrsA_esterase"/>
</dbReference>
<evidence type="ECO:0000313" key="4">
    <source>
        <dbReference type="Proteomes" id="UP000185874"/>
    </source>
</evidence>
<dbReference type="GO" id="GO:0052689">
    <property type="term" value="F:carboxylic ester hydrolase activity"/>
    <property type="evidence" value="ECO:0007669"/>
    <property type="project" value="UniProtKB-ARBA"/>
</dbReference>
<feature type="domain" description="Peptidase S9 prolyl oligopeptidase catalytic" evidence="2">
    <location>
        <begin position="6"/>
        <end position="184"/>
    </location>
</feature>
<dbReference type="PANTHER" id="PTHR22946:SF9">
    <property type="entry name" value="POLYKETIDE TRANSFERASE AF380"/>
    <property type="match status" value="1"/>
</dbReference>
<comment type="caution">
    <text evidence="3">The sequence shown here is derived from an EMBL/GenBank/DDBJ whole genome shotgun (WGS) entry which is preliminary data.</text>
</comment>
<sequence>MADELAKEGYATISLDFLGYGGSEGESTDMLEARFEKAVSLVDLVETIKQIPWVDKKRIGIWAHSNGGQIVLSALEITGENLPTVLWAPMTQKFPESVLSTIDEGSPVKGEIESFLKYYDARRYAFENYLEWIGAPILIQQGTADEWCQVGWQQELVNKIKALGKTADLVVYPGADHNLTGSWKEAVEKDREFFAVKLLGE</sequence>
<reference evidence="3 4" key="1">
    <citation type="journal article" date="2016" name="Nat. Commun.">
        <title>Thousands of microbial genomes shed light on interconnected biogeochemical processes in an aquifer system.</title>
        <authorList>
            <person name="Anantharaman K."/>
            <person name="Brown C.T."/>
            <person name="Hug L.A."/>
            <person name="Sharon I."/>
            <person name="Castelle C.J."/>
            <person name="Probst A.J."/>
            <person name="Thomas B.C."/>
            <person name="Singh A."/>
            <person name="Wilkins M.J."/>
            <person name="Karaoz U."/>
            <person name="Brodie E.L."/>
            <person name="Williams K.H."/>
            <person name="Hubbard S.S."/>
            <person name="Banfield J.F."/>
        </authorList>
    </citation>
    <scope>NUCLEOTIDE SEQUENCE [LARGE SCALE GENOMIC DNA]</scope>
</reference>
<dbReference type="AlphaFoldDB" id="A0A1F7SM22"/>
<dbReference type="GO" id="GO:0008236">
    <property type="term" value="F:serine-type peptidase activity"/>
    <property type="evidence" value="ECO:0007669"/>
    <property type="project" value="InterPro"/>
</dbReference>
<evidence type="ECO:0000259" key="2">
    <source>
        <dbReference type="Pfam" id="PF00326"/>
    </source>
</evidence>